<evidence type="ECO:0000313" key="2">
    <source>
        <dbReference type="EMBL" id="KAL1618721.1"/>
    </source>
</evidence>
<reference evidence="2 3" key="1">
    <citation type="submission" date="2024-02" db="EMBL/GenBank/DDBJ databases">
        <title>De novo assembly and annotation of 12 fungi associated with fruit tree decline syndrome in Ontario, Canada.</title>
        <authorList>
            <person name="Sulman M."/>
            <person name="Ellouze W."/>
            <person name="Ilyukhin E."/>
        </authorList>
    </citation>
    <scope>NUCLEOTIDE SEQUENCE [LARGE SCALE GENOMIC DNA]</scope>
    <source>
        <strain evidence="2 3">M1-105</strain>
    </source>
</reference>
<organism evidence="2 3">
    <name type="scientific">Neofusicoccum ribis</name>
    <dbReference type="NCBI Taxonomy" id="45134"/>
    <lineage>
        <taxon>Eukaryota</taxon>
        <taxon>Fungi</taxon>
        <taxon>Dikarya</taxon>
        <taxon>Ascomycota</taxon>
        <taxon>Pezizomycotina</taxon>
        <taxon>Dothideomycetes</taxon>
        <taxon>Dothideomycetes incertae sedis</taxon>
        <taxon>Botryosphaeriales</taxon>
        <taxon>Botryosphaeriaceae</taxon>
        <taxon>Neofusicoccum</taxon>
    </lineage>
</organism>
<sequence length="120" mass="13227">MTVDFLLIPLKDGLSIGDIQLDLIETTFLVATKEGQLWRVDKSTKVITSTVASIPSQCKGEAESLPGLEIPEESQKFSINLDLPQGLNLRFRSVEDEKIKVGYVLKVSVDLMNPDGHVSK</sequence>
<comment type="caution">
    <text evidence="2">The sequence shown here is derived from an EMBL/GenBank/DDBJ whole genome shotgun (WGS) entry which is preliminary data.</text>
</comment>
<dbReference type="InterPro" id="IPR011022">
    <property type="entry name" value="Arrestin_C-like"/>
</dbReference>
<proteinExistence type="predicted"/>
<protein>
    <recommendedName>
        <fullName evidence="1">Arrestin C-terminal-like domain-containing protein</fullName>
    </recommendedName>
</protein>
<name>A0ABR3SEC0_9PEZI</name>
<dbReference type="EMBL" id="JAJVDC020000203">
    <property type="protein sequence ID" value="KAL1618721.1"/>
    <property type="molecule type" value="Genomic_DNA"/>
</dbReference>
<keyword evidence="3" id="KW-1185">Reference proteome</keyword>
<evidence type="ECO:0000259" key="1">
    <source>
        <dbReference type="Pfam" id="PF02752"/>
    </source>
</evidence>
<dbReference type="Pfam" id="PF02752">
    <property type="entry name" value="Arrestin_C"/>
    <property type="match status" value="1"/>
</dbReference>
<evidence type="ECO:0000313" key="3">
    <source>
        <dbReference type="Proteomes" id="UP001521116"/>
    </source>
</evidence>
<accession>A0ABR3SEC0</accession>
<gene>
    <name evidence="2" type="ORF">SLS56_010451</name>
</gene>
<feature type="non-terminal residue" evidence="2">
    <location>
        <position position="120"/>
    </location>
</feature>
<feature type="domain" description="Arrestin C-terminal-like" evidence="1">
    <location>
        <begin position="4"/>
        <end position="112"/>
    </location>
</feature>
<dbReference type="Proteomes" id="UP001521116">
    <property type="component" value="Unassembled WGS sequence"/>
</dbReference>